<dbReference type="Proteomes" id="UP001516023">
    <property type="component" value="Unassembled WGS sequence"/>
</dbReference>
<accession>A0ABD3PLR0</accession>
<feature type="transmembrane region" description="Helical" evidence="2">
    <location>
        <begin position="106"/>
        <end position="126"/>
    </location>
</feature>
<dbReference type="InterPro" id="IPR006671">
    <property type="entry name" value="Cyclin_N"/>
</dbReference>
<dbReference type="PANTHER" id="PTHR10177">
    <property type="entry name" value="CYCLINS"/>
    <property type="match status" value="1"/>
</dbReference>
<gene>
    <name evidence="5" type="ORF">HJC23_012297</name>
</gene>
<keyword evidence="6" id="KW-1185">Reference proteome</keyword>
<protein>
    <recommendedName>
        <fullName evidence="7">Cyclin N-terminal domain-containing protein</fullName>
    </recommendedName>
</protein>
<dbReference type="Pfam" id="PF00134">
    <property type="entry name" value="Cyclin_N"/>
    <property type="match status" value="1"/>
</dbReference>
<dbReference type="InterPro" id="IPR004367">
    <property type="entry name" value="Cyclin_C-dom"/>
</dbReference>
<evidence type="ECO:0000256" key="1">
    <source>
        <dbReference type="ARBA" id="ARBA00023127"/>
    </source>
</evidence>
<dbReference type="InterPro" id="IPR039361">
    <property type="entry name" value="Cyclin"/>
</dbReference>
<reference evidence="5 6" key="1">
    <citation type="journal article" date="2020" name="G3 (Bethesda)">
        <title>Improved Reference Genome for Cyclotella cryptica CCMP332, a Model for Cell Wall Morphogenesis, Salinity Adaptation, and Lipid Production in Diatoms (Bacillariophyta).</title>
        <authorList>
            <person name="Roberts W.R."/>
            <person name="Downey K.M."/>
            <person name="Ruck E.C."/>
            <person name="Traller J.C."/>
            <person name="Alverson A.J."/>
        </authorList>
    </citation>
    <scope>NUCLEOTIDE SEQUENCE [LARGE SCALE GENOMIC DNA]</scope>
    <source>
        <strain evidence="5 6">CCMP332</strain>
    </source>
</reference>
<evidence type="ECO:0000259" key="4">
    <source>
        <dbReference type="Pfam" id="PF02984"/>
    </source>
</evidence>
<organism evidence="5 6">
    <name type="scientific">Cyclotella cryptica</name>
    <dbReference type="NCBI Taxonomy" id="29204"/>
    <lineage>
        <taxon>Eukaryota</taxon>
        <taxon>Sar</taxon>
        <taxon>Stramenopiles</taxon>
        <taxon>Ochrophyta</taxon>
        <taxon>Bacillariophyta</taxon>
        <taxon>Coscinodiscophyceae</taxon>
        <taxon>Thalassiosirophycidae</taxon>
        <taxon>Stephanodiscales</taxon>
        <taxon>Stephanodiscaceae</taxon>
        <taxon>Cyclotella</taxon>
    </lineage>
</organism>
<proteinExistence type="predicted"/>
<evidence type="ECO:0000313" key="5">
    <source>
        <dbReference type="EMBL" id="KAL3788741.1"/>
    </source>
</evidence>
<dbReference type="AlphaFoldDB" id="A0ABD3PLR0"/>
<comment type="caution">
    <text evidence="5">The sequence shown here is derived from an EMBL/GenBank/DDBJ whole genome shotgun (WGS) entry which is preliminary data.</text>
</comment>
<sequence>MSPNQSQLRQQARQTRPLDFSQTISVIQVMKRQELTAYRTSDYLDHSTATHHDRLSVCQWGFKIVDACGVDRNIAVIAITYLDRFLSCRGSRVVELCLSSQREFQLAFVVSSTIFLVQCACIIIILQRTHLAPPPLHRQACLVISLKGREGIKVAPDFVSETLCSGMYHPEEVIEMELQVLRSLGWLLNGPTPQDFIQSFMELLPCDACNDTAAEFYETAVTKSEMAMLDYSLAMESPSSVAIASVASSMSSLDAETRCRLDASNWMSRIGFVMGIAMTNLLGEQESEVILQMDDDMSESSWEKTLAYNDVSGDESNSNYCNSSLSAF</sequence>
<feature type="domain" description="Cyclin N-terminal" evidence="3">
    <location>
        <begin position="26"/>
        <end position="188"/>
    </location>
</feature>
<keyword evidence="2" id="KW-0472">Membrane</keyword>
<evidence type="ECO:0000313" key="6">
    <source>
        <dbReference type="Proteomes" id="UP001516023"/>
    </source>
</evidence>
<dbReference type="SUPFAM" id="SSF47954">
    <property type="entry name" value="Cyclin-like"/>
    <property type="match status" value="1"/>
</dbReference>
<evidence type="ECO:0008006" key="7">
    <source>
        <dbReference type="Google" id="ProtNLM"/>
    </source>
</evidence>
<dbReference type="Gene3D" id="1.10.472.10">
    <property type="entry name" value="Cyclin-like"/>
    <property type="match status" value="2"/>
</dbReference>
<feature type="domain" description="Cyclin C-terminal" evidence="4">
    <location>
        <begin position="191"/>
        <end position="278"/>
    </location>
</feature>
<dbReference type="InterPro" id="IPR036915">
    <property type="entry name" value="Cyclin-like_sf"/>
</dbReference>
<evidence type="ECO:0000259" key="3">
    <source>
        <dbReference type="Pfam" id="PF00134"/>
    </source>
</evidence>
<dbReference type="Pfam" id="PF02984">
    <property type="entry name" value="Cyclin_C"/>
    <property type="match status" value="1"/>
</dbReference>
<keyword evidence="2" id="KW-1133">Transmembrane helix</keyword>
<keyword evidence="2" id="KW-0812">Transmembrane</keyword>
<name>A0ABD3PLR0_9STRA</name>
<keyword evidence="1" id="KW-0195">Cyclin</keyword>
<evidence type="ECO:0000256" key="2">
    <source>
        <dbReference type="SAM" id="Phobius"/>
    </source>
</evidence>
<dbReference type="EMBL" id="JABMIG020000152">
    <property type="protein sequence ID" value="KAL3788741.1"/>
    <property type="molecule type" value="Genomic_DNA"/>
</dbReference>